<dbReference type="PANTHER" id="PTHR10938">
    <property type="entry name" value="TRANSLATION INITIATION FACTOR IF-3"/>
    <property type="match status" value="1"/>
</dbReference>
<dbReference type="InterPro" id="IPR036787">
    <property type="entry name" value="T_IF-3_N_sf"/>
</dbReference>
<protein>
    <recommendedName>
        <fullName evidence="4 5">Translation initiation factor IF-3</fullName>
    </recommendedName>
</protein>
<keyword evidence="3 5" id="KW-0648">Protein biosynthesis</keyword>
<accession>A0A7C4XGD3</accession>
<dbReference type="Pfam" id="PF00707">
    <property type="entry name" value="IF3_C"/>
    <property type="match status" value="1"/>
</dbReference>
<evidence type="ECO:0000256" key="2">
    <source>
        <dbReference type="ARBA" id="ARBA00022540"/>
    </source>
</evidence>
<dbReference type="GO" id="GO:0043022">
    <property type="term" value="F:ribosome binding"/>
    <property type="evidence" value="ECO:0007669"/>
    <property type="project" value="TreeGrafter"/>
</dbReference>
<feature type="domain" description="Translation initiation factor 3 N-terminal" evidence="7">
    <location>
        <begin position="20"/>
        <end position="88"/>
    </location>
</feature>
<name>A0A7C4XGD3_UNCKA</name>
<dbReference type="GO" id="GO:0003743">
    <property type="term" value="F:translation initiation factor activity"/>
    <property type="evidence" value="ECO:0007669"/>
    <property type="project" value="UniProtKB-UniRule"/>
</dbReference>
<comment type="subunit">
    <text evidence="5">Monomer.</text>
</comment>
<organism evidence="8">
    <name type="scientific">candidate division WWE3 bacterium</name>
    <dbReference type="NCBI Taxonomy" id="2053526"/>
    <lineage>
        <taxon>Bacteria</taxon>
        <taxon>Katanobacteria</taxon>
    </lineage>
</organism>
<comment type="caution">
    <text evidence="8">The sequence shown here is derived from an EMBL/GenBank/DDBJ whole genome shotgun (WGS) entry which is preliminary data.</text>
</comment>
<dbReference type="EMBL" id="DSRT01000065">
    <property type="protein sequence ID" value="HGW29534.1"/>
    <property type="molecule type" value="Genomic_DNA"/>
</dbReference>
<evidence type="ECO:0000256" key="1">
    <source>
        <dbReference type="ARBA" id="ARBA00005439"/>
    </source>
</evidence>
<dbReference type="InterPro" id="IPR019814">
    <property type="entry name" value="Translation_initiation_fac_3_N"/>
</dbReference>
<comment type="function">
    <text evidence="5">IF-3 binds to the 30S ribosomal subunit and shifts the equilibrium between 70S ribosomes and their 50S and 30S subunits in favor of the free subunits, thus enhancing the availability of 30S subunits on which protein synthesis initiation begins.</text>
</comment>
<reference evidence="8" key="1">
    <citation type="journal article" date="2020" name="mSystems">
        <title>Genome- and Community-Level Interaction Insights into Carbon Utilization and Element Cycling Functions of Hydrothermarchaeota in Hydrothermal Sediment.</title>
        <authorList>
            <person name="Zhou Z."/>
            <person name="Liu Y."/>
            <person name="Xu W."/>
            <person name="Pan J."/>
            <person name="Luo Z.H."/>
            <person name="Li M."/>
        </authorList>
    </citation>
    <scope>NUCLEOTIDE SEQUENCE [LARGE SCALE GENOMIC DNA]</scope>
    <source>
        <strain evidence="8">SpSt-417</strain>
    </source>
</reference>
<dbReference type="InterPro" id="IPR001288">
    <property type="entry name" value="Translation_initiation_fac_3"/>
</dbReference>
<dbReference type="Pfam" id="PF05198">
    <property type="entry name" value="IF3_N"/>
    <property type="match status" value="1"/>
</dbReference>
<dbReference type="InterPro" id="IPR036788">
    <property type="entry name" value="T_IF-3_C_sf"/>
</dbReference>
<comment type="similarity">
    <text evidence="1 5">Belongs to the IF-3 family.</text>
</comment>
<gene>
    <name evidence="8" type="ORF">ENR63_01255</name>
</gene>
<dbReference type="PANTHER" id="PTHR10938:SF0">
    <property type="entry name" value="TRANSLATION INITIATION FACTOR IF-3, MITOCHONDRIAL"/>
    <property type="match status" value="1"/>
</dbReference>
<dbReference type="GO" id="GO:0005737">
    <property type="term" value="C:cytoplasm"/>
    <property type="evidence" value="ECO:0007669"/>
    <property type="project" value="UniProtKB-SubCell"/>
</dbReference>
<dbReference type="AlphaFoldDB" id="A0A7C4XGD3"/>
<feature type="domain" description="Translation initiation factor 3 C-terminal" evidence="6">
    <location>
        <begin position="97"/>
        <end position="176"/>
    </location>
</feature>
<dbReference type="SUPFAM" id="SSF55200">
    <property type="entry name" value="Translation initiation factor IF3, C-terminal domain"/>
    <property type="match status" value="1"/>
</dbReference>
<evidence type="ECO:0000313" key="8">
    <source>
        <dbReference type="EMBL" id="HGW29534.1"/>
    </source>
</evidence>
<keyword evidence="2 5" id="KW-0396">Initiation factor</keyword>
<dbReference type="SUPFAM" id="SSF54364">
    <property type="entry name" value="Translation initiation factor IF3, N-terminal domain"/>
    <property type="match status" value="1"/>
</dbReference>
<dbReference type="Gene3D" id="3.10.20.80">
    <property type="entry name" value="Translation initiation factor 3 (IF-3), N-terminal domain"/>
    <property type="match status" value="1"/>
</dbReference>
<sequence length="181" mass="20463">MCRGARRKTLKVSSNKRYQVNERIRVPQLRVIAKDGENLGVLPTKEALIEAHKRNLDLVVISESTNPPIAKILDFNKFLYEESKKASAAKAKSKKSELKEFKFGPHIDAGDLNTRIERSKGFLLDGNRVRITVQLRGREKAFPEVAFEKLAKFTAALEDIARVEEEAKLIGGEIKTTFIKK</sequence>
<evidence type="ECO:0000256" key="4">
    <source>
        <dbReference type="NCBIfam" id="TIGR00168"/>
    </source>
</evidence>
<dbReference type="InterPro" id="IPR019813">
    <property type="entry name" value="Translation_initiation_fac3_CS"/>
</dbReference>
<evidence type="ECO:0000256" key="5">
    <source>
        <dbReference type="RuleBase" id="RU000646"/>
    </source>
</evidence>
<dbReference type="Gene3D" id="3.30.110.10">
    <property type="entry name" value="Translation initiation factor 3 (IF-3), C-terminal domain"/>
    <property type="match status" value="1"/>
</dbReference>
<dbReference type="InterPro" id="IPR019815">
    <property type="entry name" value="Translation_initiation_fac_3_C"/>
</dbReference>
<evidence type="ECO:0000259" key="6">
    <source>
        <dbReference type="Pfam" id="PF00707"/>
    </source>
</evidence>
<proteinExistence type="inferred from homology"/>
<dbReference type="GO" id="GO:0032790">
    <property type="term" value="P:ribosome disassembly"/>
    <property type="evidence" value="ECO:0007669"/>
    <property type="project" value="TreeGrafter"/>
</dbReference>
<evidence type="ECO:0000256" key="3">
    <source>
        <dbReference type="ARBA" id="ARBA00022917"/>
    </source>
</evidence>
<comment type="subcellular location">
    <subcellularLocation>
        <location evidence="5">Cytoplasm</location>
    </subcellularLocation>
</comment>
<dbReference type="PROSITE" id="PS00938">
    <property type="entry name" value="IF3"/>
    <property type="match status" value="1"/>
</dbReference>
<evidence type="ECO:0000259" key="7">
    <source>
        <dbReference type="Pfam" id="PF05198"/>
    </source>
</evidence>
<dbReference type="NCBIfam" id="TIGR00168">
    <property type="entry name" value="infC"/>
    <property type="match status" value="1"/>
</dbReference>